<organism evidence="1 2">
    <name type="scientific">Smallanthus sonchifolius</name>
    <dbReference type="NCBI Taxonomy" id="185202"/>
    <lineage>
        <taxon>Eukaryota</taxon>
        <taxon>Viridiplantae</taxon>
        <taxon>Streptophyta</taxon>
        <taxon>Embryophyta</taxon>
        <taxon>Tracheophyta</taxon>
        <taxon>Spermatophyta</taxon>
        <taxon>Magnoliopsida</taxon>
        <taxon>eudicotyledons</taxon>
        <taxon>Gunneridae</taxon>
        <taxon>Pentapetalae</taxon>
        <taxon>asterids</taxon>
        <taxon>campanulids</taxon>
        <taxon>Asterales</taxon>
        <taxon>Asteraceae</taxon>
        <taxon>Asteroideae</taxon>
        <taxon>Heliantheae alliance</taxon>
        <taxon>Millerieae</taxon>
        <taxon>Smallanthus</taxon>
    </lineage>
</organism>
<accession>A0ACB9IUQ7</accession>
<gene>
    <name evidence="1" type="ORF">L1987_16673</name>
</gene>
<dbReference type="Proteomes" id="UP001056120">
    <property type="component" value="Linkage Group LG06"/>
</dbReference>
<evidence type="ECO:0000313" key="1">
    <source>
        <dbReference type="EMBL" id="KAI3811974.1"/>
    </source>
</evidence>
<reference evidence="1 2" key="2">
    <citation type="journal article" date="2022" name="Mol. Ecol. Resour.">
        <title>The genomes of chicory, endive, great burdock and yacon provide insights into Asteraceae paleo-polyploidization history and plant inulin production.</title>
        <authorList>
            <person name="Fan W."/>
            <person name="Wang S."/>
            <person name="Wang H."/>
            <person name="Wang A."/>
            <person name="Jiang F."/>
            <person name="Liu H."/>
            <person name="Zhao H."/>
            <person name="Xu D."/>
            <person name="Zhang Y."/>
        </authorList>
    </citation>
    <scope>NUCLEOTIDE SEQUENCE [LARGE SCALE GENOMIC DNA]</scope>
    <source>
        <strain evidence="2">cv. Yunnan</strain>
        <tissue evidence="1">Leaves</tissue>
    </source>
</reference>
<protein>
    <submittedName>
        <fullName evidence="1">Uncharacterized protein</fullName>
    </submittedName>
</protein>
<proteinExistence type="predicted"/>
<evidence type="ECO:0000313" key="2">
    <source>
        <dbReference type="Proteomes" id="UP001056120"/>
    </source>
</evidence>
<comment type="caution">
    <text evidence="1">The sequence shown here is derived from an EMBL/GenBank/DDBJ whole genome shotgun (WGS) entry which is preliminary data.</text>
</comment>
<reference evidence="2" key="1">
    <citation type="journal article" date="2022" name="Mol. Ecol. Resour.">
        <title>The genomes of chicory, endive, great burdock and yacon provide insights into Asteraceae palaeo-polyploidization history and plant inulin production.</title>
        <authorList>
            <person name="Fan W."/>
            <person name="Wang S."/>
            <person name="Wang H."/>
            <person name="Wang A."/>
            <person name="Jiang F."/>
            <person name="Liu H."/>
            <person name="Zhao H."/>
            <person name="Xu D."/>
            <person name="Zhang Y."/>
        </authorList>
    </citation>
    <scope>NUCLEOTIDE SEQUENCE [LARGE SCALE GENOMIC DNA]</scope>
    <source>
        <strain evidence="2">cv. Yunnan</strain>
    </source>
</reference>
<dbReference type="EMBL" id="CM042023">
    <property type="protein sequence ID" value="KAI3811974.1"/>
    <property type="molecule type" value="Genomic_DNA"/>
</dbReference>
<sequence>MAGEIEEPFRLNFQADLLHSGSISFGRFESESLSWERRSIFSHNRYLEEVEKYSKPGSVTEKKAYFEAEFKRKALLKQRSSECQDGGEFPTVRNNDLHDFEEYGNCNETPCSSDPSKCNIETEIQHHEKGDVACFDESTPDSGHDEDTKSQHCESQNYEFHPVTTPDEVDETHQSENENVTGSIEQSIGLTLVDHVAPVDLSSETIDDSSLACQTPEKDHDSISSAPQTAFSPKVKPAAEKKVTRSTLKTQVNVDWSQKQVLNGASKGSMRPRTCESRGLPVKKTEKKLSLPASPLIGSGVKSLKAEVLRSEKAVKVKAQFSFSEKSLPGVRPTVNRSKQTVNPSKTHIVQSATGFSFKTDQRAENRKEFYTKISEKMHAKEVKINQVEAKTLEKQAAEMKQFRKSLNFIAKPLPSFYNVSARGSDQNKVTPINKTPNQPRPRSQAMATRHDKNPFKSSAPLNIRPSSSNSSTNRIRVSESVGRNHVPERKDKEKGKEIKLNQPRPSSQAMATRHDKNPLNIRPSSSISSTNRLRVSESVGRNHVPERKDTKLNKQKDPEPRGLKRHVKGIHTWNGPKVGVVS</sequence>
<keyword evidence="2" id="KW-1185">Reference proteome</keyword>
<name>A0ACB9IUQ7_9ASTR</name>